<name>A0A4V5QZG5_9VIBR</name>
<dbReference type="Gene3D" id="3.20.20.70">
    <property type="entry name" value="Aldolase class I"/>
    <property type="match status" value="1"/>
</dbReference>
<dbReference type="InterPro" id="IPR001155">
    <property type="entry name" value="OxRdtase_FMN_N"/>
</dbReference>
<dbReference type="InterPro" id="IPR023753">
    <property type="entry name" value="FAD/NAD-binding_dom"/>
</dbReference>
<accession>A0A4V5QZG5</accession>
<dbReference type="InterPro" id="IPR013785">
    <property type="entry name" value="Aldolase_TIM"/>
</dbReference>
<dbReference type="Proteomes" id="UP000307574">
    <property type="component" value="Unassembled WGS sequence"/>
</dbReference>
<keyword evidence="8" id="KW-0408">Iron</keyword>
<keyword evidence="4" id="KW-0285">Flavoprotein</keyword>
<dbReference type="SUPFAM" id="SSF51905">
    <property type="entry name" value="FAD/NAD(P)-binding domain"/>
    <property type="match status" value="1"/>
</dbReference>
<dbReference type="PANTHER" id="PTHR42917">
    <property type="entry name" value="2,4-DIENOYL-COA REDUCTASE"/>
    <property type="match status" value="1"/>
</dbReference>
<evidence type="ECO:0000256" key="7">
    <source>
        <dbReference type="ARBA" id="ARBA00023002"/>
    </source>
</evidence>
<dbReference type="GO" id="GO:0010181">
    <property type="term" value="F:FMN binding"/>
    <property type="evidence" value="ECO:0007669"/>
    <property type="project" value="InterPro"/>
</dbReference>
<comment type="similarity">
    <text evidence="3">In the N-terminal section; belongs to the NADH:flavin oxidoreductase/NADH oxidase family.</text>
</comment>
<reference evidence="12 13" key="1">
    <citation type="submission" date="2019-04" db="EMBL/GenBank/DDBJ databases">
        <title>A reverse ecology approach based on a biological definition of microbial populations.</title>
        <authorList>
            <person name="Arevalo P."/>
            <person name="Vaninsberghe D."/>
            <person name="Elsherbini J."/>
            <person name="Gore J."/>
            <person name="Polz M."/>
        </authorList>
    </citation>
    <scope>NUCLEOTIDE SEQUENCE [LARGE SCALE GENOMIC DNA]</scope>
    <source>
        <strain evidence="12 13">10N.261.46.F4</strain>
    </source>
</reference>
<dbReference type="GO" id="GO:0008670">
    <property type="term" value="F:2,4-dienoyl-CoA reductase (NADPH) activity"/>
    <property type="evidence" value="ECO:0007669"/>
    <property type="project" value="TreeGrafter"/>
</dbReference>
<evidence type="ECO:0000256" key="9">
    <source>
        <dbReference type="ARBA" id="ARBA00023014"/>
    </source>
</evidence>
<dbReference type="EMBL" id="SYUV01000110">
    <property type="protein sequence ID" value="TKF25453.1"/>
    <property type="molecule type" value="Genomic_DNA"/>
</dbReference>
<dbReference type="SUPFAM" id="SSF51971">
    <property type="entry name" value="Nucleotide-binding domain"/>
    <property type="match status" value="1"/>
</dbReference>
<comment type="caution">
    <text evidence="12">The sequence shown here is derived from an EMBL/GenBank/DDBJ whole genome shotgun (WGS) entry which is preliminary data.</text>
</comment>
<dbReference type="InterPro" id="IPR051793">
    <property type="entry name" value="NADH:flavin_oxidoreductase"/>
</dbReference>
<keyword evidence="6" id="KW-0479">Metal-binding</keyword>
<comment type="cofactor">
    <cofactor evidence="1">
        <name>FMN</name>
        <dbReference type="ChEBI" id="CHEBI:58210"/>
    </cofactor>
</comment>
<dbReference type="AlphaFoldDB" id="A0A4V5QZG5"/>
<feature type="domain" description="FAD/NAD(P)-binding" evidence="11">
    <location>
        <begin position="375"/>
        <end position="622"/>
    </location>
</feature>
<evidence type="ECO:0000259" key="11">
    <source>
        <dbReference type="Pfam" id="PF07992"/>
    </source>
</evidence>
<dbReference type="Pfam" id="PF00724">
    <property type="entry name" value="Oxidored_FMN"/>
    <property type="match status" value="1"/>
</dbReference>
<gene>
    <name evidence="12" type="ORF">FCV50_22505</name>
</gene>
<dbReference type="InterPro" id="IPR036188">
    <property type="entry name" value="FAD/NAD-bd_sf"/>
</dbReference>
<dbReference type="Gene3D" id="3.40.50.720">
    <property type="entry name" value="NAD(P)-binding Rossmann-like Domain"/>
    <property type="match status" value="1"/>
</dbReference>
<evidence type="ECO:0000256" key="6">
    <source>
        <dbReference type="ARBA" id="ARBA00022723"/>
    </source>
</evidence>
<evidence type="ECO:0000259" key="10">
    <source>
        <dbReference type="Pfam" id="PF00724"/>
    </source>
</evidence>
<keyword evidence="9" id="KW-0411">Iron-sulfur</keyword>
<dbReference type="PRINTS" id="PR00368">
    <property type="entry name" value="FADPNR"/>
</dbReference>
<dbReference type="PANTHER" id="PTHR42917:SF2">
    <property type="entry name" value="2,4-DIENOYL-COA REDUCTASE [(2E)-ENOYL-COA-PRODUCING]"/>
    <property type="match status" value="1"/>
</dbReference>
<sequence>MYPHLLEPLDLGFTQLRNRVLMGSMHTGLEENKEGLHKLAAFYEERAKGGVGLIVTGGFSPNLRGRLTPFSAEFSKVKHAKAHQVVTEAVHKHGGKIALQLLHAGRYAMHPFAQSASGIKAPIAKFAPSEMSPRQIRKTIDAFANSAELAQVAGYDGIEIMGSEGYLINQFICKRTNMRYDEWGGSYEKRMRFPLEIVKSIREAVGDDFIIIFRLSMLDLVEQGSTFEDVVLLAQKLEEAGVTIINTGIGWHEARIPTIATQVPRGAFSWVTEKVKPYVSIPVVTCNRINTPEEAERILSSGQADMVSMARPFLADPDFVNKAAQDQAQFINTCIGCNQACLDNVFKGKRASCLVNPRACYETEIVVQPAQATKTIAVVGAGPAGLACATTLAQRGHKVDLIEKNDRIGGQFRLAMQIPGKEEFRETIRYFANQIDASGVNLKLDTEATFEMLLKYDEVVMAAGVEPRKLDIEGIDQENVVDYQTLIRDKTPVGKKVAIVGAGGIGIDVATMLTEPTSHSLDDWLHEWGIDKNMEHPGGLYPYPDSFSDKTVWVMQRKEGRVGKGPGKTTGWIHKRTLEKRGVNLLGGVSYNKIDDQGLHISVGKKDQVLDADSVVVCAGQVSVRPFEGMWQEFGGKLHVIGGADYAGELDAVRAIRQGVELAIKL</sequence>
<dbReference type="FunFam" id="3.20.20.70:FF:000082">
    <property type="entry name" value="NADPH-dependent 2,4-dienoyl-CoA reductase"/>
    <property type="match status" value="1"/>
</dbReference>
<protein>
    <submittedName>
        <fullName evidence="12">NADPH-dependent 2,4-dienoyl-CoA reductase</fullName>
    </submittedName>
</protein>
<keyword evidence="7" id="KW-0560">Oxidoreductase</keyword>
<dbReference type="GO" id="GO:0033543">
    <property type="term" value="P:fatty acid beta-oxidation, unsaturated, even number, reductase/isomerase pathway"/>
    <property type="evidence" value="ECO:0007669"/>
    <property type="project" value="TreeGrafter"/>
</dbReference>
<keyword evidence="5" id="KW-0288">FMN</keyword>
<evidence type="ECO:0000313" key="13">
    <source>
        <dbReference type="Proteomes" id="UP000307574"/>
    </source>
</evidence>
<dbReference type="Pfam" id="PF07992">
    <property type="entry name" value="Pyr_redox_2"/>
    <property type="match status" value="1"/>
</dbReference>
<dbReference type="Gene3D" id="3.50.50.60">
    <property type="entry name" value="FAD/NAD(P)-binding domain"/>
    <property type="match status" value="1"/>
</dbReference>
<dbReference type="SUPFAM" id="SSF51395">
    <property type="entry name" value="FMN-linked oxidoreductases"/>
    <property type="match status" value="1"/>
</dbReference>
<feature type="domain" description="NADH:flavin oxidoreductase/NADH oxidase N-terminal" evidence="10">
    <location>
        <begin position="5"/>
        <end position="326"/>
    </location>
</feature>
<evidence type="ECO:0000313" key="12">
    <source>
        <dbReference type="EMBL" id="TKF25453.1"/>
    </source>
</evidence>
<dbReference type="GO" id="GO:0046872">
    <property type="term" value="F:metal ion binding"/>
    <property type="evidence" value="ECO:0007669"/>
    <property type="project" value="UniProtKB-KW"/>
</dbReference>
<evidence type="ECO:0000256" key="4">
    <source>
        <dbReference type="ARBA" id="ARBA00022630"/>
    </source>
</evidence>
<organism evidence="12 13">
    <name type="scientific">Vibrio kanaloae</name>
    <dbReference type="NCBI Taxonomy" id="170673"/>
    <lineage>
        <taxon>Bacteria</taxon>
        <taxon>Pseudomonadati</taxon>
        <taxon>Pseudomonadota</taxon>
        <taxon>Gammaproteobacteria</taxon>
        <taxon>Vibrionales</taxon>
        <taxon>Vibrionaceae</taxon>
        <taxon>Vibrio</taxon>
    </lineage>
</organism>
<evidence type="ECO:0000256" key="2">
    <source>
        <dbReference type="ARBA" id="ARBA00001966"/>
    </source>
</evidence>
<evidence type="ECO:0000256" key="1">
    <source>
        <dbReference type="ARBA" id="ARBA00001917"/>
    </source>
</evidence>
<evidence type="ECO:0000256" key="8">
    <source>
        <dbReference type="ARBA" id="ARBA00023004"/>
    </source>
</evidence>
<proteinExistence type="inferred from homology"/>
<dbReference type="GO" id="GO:0051536">
    <property type="term" value="F:iron-sulfur cluster binding"/>
    <property type="evidence" value="ECO:0007669"/>
    <property type="project" value="UniProtKB-KW"/>
</dbReference>
<evidence type="ECO:0000256" key="3">
    <source>
        <dbReference type="ARBA" id="ARBA00011048"/>
    </source>
</evidence>
<evidence type="ECO:0000256" key="5">
    <source>
        <dbReference type="ARBA" id="ARBA00022643"/>
    </source>
</evidence>
<comment type="cofactor">
    <cofactor evidence="2">
        <name>[4Fe-4S] cluster</name>
        <dbReference type="ChEBI" id="CHEBI:49883"/>
    </cofactor>
</comment>
<dbReference type="CDD" id="cd02930">
    <property type="entry name" value="DCR_FMN"/>
    <property type="match status" value="1"/>
</dbReference>